<feature type="transmembrane region" description="Helical" evidence="6">
    <location>
        <begin position="99"/>
        <end position="118"/>
    </location>
</feature>
<evidence type="ECO:0000256" key="3">
    <source>
        <dbReference type="ARBA" id="ARBA00022692"/>
    </source>
</evidence>
<evidence type="ECO:0000259" key="7">
    <source>
        <dbReference type="Pfam" id="PF00892"/>
    </source>
</evidence>
<feature type="transmembrane region" description="Helical" evidence="6">
    <location>
        <begin position="246"/>
        <end position="267"/>
    </location>
</feature>
<dbReference type="RefSeq" id="WP_135709276.1">
    <property type="nucleotide sequence ID" value="NZ_CABFKI010000002.1"/>
</dbReference>
<comment type="caution">
    <text evidence="8">The sequence shown here is derived from an EMBL/GenBank/DDBJ whole genome shotgun (WGS) entry which is preliminary data.</text>
</comment>
<keyword evidence="5 6" id="KW-0472">Membrane</keyword>
<feature type="transmembrane region" description="Helical" evidence="6">
    <location>
        <begin position="39"/>
        <end position="56"/>
    </location>
</feature>
<evidence type="ECO:0000256" key="6">
    <source>
        <dbReference type="SAM" id="Phobius"/>
    </source>
</evidence>
<feature type="transmembrane region" description="Helical" evidence="6">
    <location>
        <begin position="68"/>
        <end position="87"/>
    </location>
</feature>
<keyword evidence="9" id="KW-1185">Reference proteome</keyword>
<dbReference type="PANTHER" id="PTHR32322:SF2">
    <property type="entry name" value="EAMA DOMAIN-CONTAINING PROTEIN"/>
    <property type="match status" value="1"/>
</dbReference>
<evidence type="ECO:0000313" key="9">
    <source>
        <dbReference type="Proteomes" id="UP000308167"/>
    </source>
</evidence>
<proteinExistence type="inferred from homology"/>
<dbReference type="Pfam" id="PF00892">
    <property type="entry name" value="EamA"/>
    <property type="match status" value="2"/>
</dbReference>
<dbReference type="SUPFAM" id="SSF103481">
    <property type="entry name" value="Multidrug resistance efflux transporter EmrE"/>
    <property type="match status" value="1"/>
</dbReference>
<reference evidence="8 9" key="1">
    <citation type="submission" date="2019-05" db="EMBL/GenBank/DDBJ databases">
        <authorList>
            <consortium name="Pathogen Informatics"/>
        </authorList>
    </citation>
    <scope>NUCLEOTIDE SEQUENCE [LARGE SCALE GENOMIC DNA]</scope>
    <source>
        <strain evidence="8 9">NM319</strain>
    </source>
</reference>
<comment type="similarity">
    <text evidence="2">Belongs to the EamA transporter family.</text>
</comment>
<evidence type="ECO:0000256" key="1">
    <source>
        <dbReference type="ARBA" id="ARBA00004141"/>
    </source>
</evidence>
<protein>
    <submittedName>
        <fullName evidence="8">Transport protein</fullName>
    </submittedName>
</protein>
<feature type="transmembrane region" description="Helical" evidence="6">
    <location>
        <begin position="279"/>
        <end position="297"/>
    </location>
</feature>
<dbReference type="InterPro" id="IPR037185">
    <property type="entry name" value="EmrE-like"/>
</dbReference>
<feature type="transmembrane region" description="Helical" evidence="6">
    <location>
        <begin position="148"/>
        <end position="175"/>
    </location>
</feature>
<dbReference type="InterPro" id="IPR050638">
    <property type="entry name" value="AA-Vitamin_Transporters"/>
</dbReference>
<feature type="transmembrane region" description="Helical" evidence="6">
    <location>
        <begin position="187"/>
        <end position="209"/>
    </location>
</feature>
<dbReference type="InterPro" id="IPR000620">
    <property type="entry name" value="EamA_dom"/>
</dbReference>
<dbReference type="GeneID" id="86154826"/>
<organism evidence="8 9">
    <name type="scientific">Actinobacillus porcinus</name>
    <dbReference type="NCBI Taxonomy" id="51048"/>
    <lineage>
        <taxon>Bacteria</taxon>
        <taxon>Pseudomonadati</taxon>
        <taxon>Pseudomonadota</taxon>
        <taxon>Gammaproteobacteria</taxon>
        <taxon>Pasteurellales</taxon>
        <taxon>Pasteurellaceae</taxon>
        <taxon>Actinobacillus</taxon>
    </lineage>
</organism>
<name>A0ABY6TIZ1_9PAST</name>
<feature type="domain" description="EamA" evidence="7">
    <location>
        <begin position="7"/>
        <end position="141"/>
    </location>
</feature>
<dbReference type="Gene3D" id="1.10.3730.20">
    <property type="match status" value="1"/>
</dbReference>
<feature type="transmembrane region" description="Helical" evidence="6">
    <location>
        <begin position="125"/>
        <end position="142"/>
    </location>
</feature>
<feature type="domain" description="EamA" evidence="7">
    <location>
        <begin position="157"/>
        <end position="294"/>
    </location>
</feature>
<dbReference type="PANTHER" id="PTHR32322">
    <property type="entry name" value="INNER MEMBRANE TRANSPORTER"/>
    <property type="match status" value="1"/>
</dbReference>
<gene>
    <name evidence="8" type="primary">yhbE</name>
    <name evidence="8" type="ORF">SAMEA1410922_00419</name>
</gene>
<feature type="transmembrane region" description="Helical" evidence="6">
    <location>
        <begin position="215"/>
        <end position="234"/>
    </location>
</feature>
<sequence>MKQQPLLGFLFALTAAMAWGSLPLALKQVVAIMDAKTIVWYRFVVATISLFLLLACRHKLPKRIQFNRTYLIWAVVGVIGLAGNFFLFSSSLNFIEPSIAQIFIHVSSFGMLILGVLLFKETLGLHQKLGLVILIIGLAFFFNDRFELFLSLNTSIIGVLLSVSAALIWVLYGLAQKVMLRSFSSQQILLLIYLGCAFVFTPFAEFAQVNDLTPFAWGCFIYCCLNTMIGYGAYAEALNRWDVSKVSVVLTLVPLLTIVFSHIAHFVDPEDFAHPQLNSLSYIGAFVVVLGASLSAIGHKLFKGRKE</sequence>
<dbReference type="EMBL" id="CABFKI010000002">
    <property type="protein sequence ID" value="VTU06417.1"/>
    <property type="molecule type" value="Genomic_DNA"/>
</dbReference>
<evidence type="ECO:0000256" key="4">
    <source>
        <dbReference type="ARBA" id="ARBA00022989"/>
    </source>
</evidence>
<accession>A0ABY6TIZ1</accession>
<comment type="subcellular location">
    <subcellularLocation>
        <location evidence="1">Membrane</location>
        <topology evidence="1">Multi-pass membrane protein</topology>
    </subcellularLocation>
</comment>
<evidence type="ECO:0000313" key="8">
    <source>
        <dbReference type="EMBL" id="VTU06417.1"/>
    </source>
</evidence>
<keyword evidence="4 6" id="KW-1133">Transmembrane helix</keyword>
<keyword evidence="3 6" id="KW-0812">Transmembrane</keyword>
<evidence type="ECO:0000256" key="5">
    <source>
        <dbReference type="ARBA" id="ARBA00023136"/>
    </source>
</evidence>
<dbReference type="Proteomes" id="UP000308167">
    <property type="component" value="Unassembled WGS sequence"/>
</dbReference>
<evidence type="ECO:0000256" key="2">
    <source>
        <dbReference type="ARBA" id="ARBA00007362"/>
    </source>
</evidence>